<evidence type="ECO:0000313" key="2">
    <source>
        <dbReference type="Proteomes" id="UP001314170"/>
    </source>
</evidence>
<gene>
    <name evidence="1" type="ORF">DCAF_LOCUS24079</name>
</gene>
<name>A0AAV1SMY1_9ROSI</name>
<feature type="non-terminal residue" evidence="1">
    <location>
        <position position="1"/>
    </location>
</feature>
<organism evidence="1 2">
    <name type="scientific">Dovyalis caffra</name>
    <dbReference type="NCBI Taxonomy" id="77055"/>
    <lineage>
        <taxon>Eukaryota</taxon>
        <taxon>Viridiplantae</taxon>
        <taxon>Streptophyta</taxon>
        <taxon>Embryophyta</taxon>
        <taxon>Tracheophyta</taxon>
        <taxon>Spermatophyta</taxon>
        <taxon>Magnoliopsida</taxon>
        <taxon>eudicotyledons</taxon>
        <taxon>Gunneridae</taxon>
        <taxon>Pentapetalae</taxon>
        <taxon>rosids</taxon>
        <taxon>fabids</taxon>
        <taxon>Malpighiales</taxon>
        <taxon>Salicaceae</taxon>
        <taxon>Flacourtieae</taxon>
        <taxon>Dovyalis</taxon>
    </lineage>
</organism>
<proteinExistence type="predicted"/>
<comment type="caution">
    <text evidence="1">The sequence shown here is derived from an EMBL/GenBank/DDBJ whole genome shotgun (WGS) entry which is preliminary data.</text>
</comment>
<dbReference type="EMBL" id="CAWUPB010001191">
    <property type="protein sequence ID" value="CAK7351961.1"/>
    <property type="molecule type" value="Genomic_DNA"/>
</dbReference>
<evidence type="ECO:0000313" key="1">
    <source>
        <dbReference type="EMBL" id="CAK7351961.1"/>
    </source>
</evidence>
<sequence length="90" mass="10141">KNAPNDIVFSLVGSIPLMREDIPMAEAKALGFGRSQFTYHTTDNDSYARRICYNYKGIRHHVGNVALPNKYHDIHTSNISPKHESNLASK</sequence>
<accession>A0AAV1SMY1</accession>
<keyword evidence="2" id="KW-1185">Reference proteome</keyword>
<dbReference type="Proteomes" id="UP001314170">
    <property type="component" value="Unassembled WGS sequence"/>
</dbReference>
<protein>
    <submittedName>
        <fullName evidence="1">Uncharacterized protein</fullName>
    </submittedName>
</protein>
<dbReference type="AlphaFoldDB" id="A0AAV1SMY1"/>
<reference evidence="1 2" key="1">
    <citation type="submission" date="2024-01" db="EMBL/GenBank/DDBJ databases">
        <authorList>
            <person name="Waweru B."/>
        </authorList>
    </citation>
    <scope>NUCLEOTIDE SEQUENCE [LARGE SCALE GENOMIC DNA]</scope>
</reference>